<evidence type="ECO:0000256" key="4">
    <source>
        <dbReference type="ARBA" id="ARBA00022777"/>
    </source>
</evidence>
<accession>A0A8H5ZVT7</accession>
<dbReference type="GO" id="GO:0004674">
    <property type="term" value="F:protein serine/threonine kinase activity"/>
    <property type="evidence" value="ECO:0007669"/>
    <property type="project" value="UniProtKB-KW"/>
</dbReference>
<dbReference type="InterPro" id="IPR051175">
    <property type="entry name" value="CLK_kinases"/>
</dbReference>
<evidence type="ECO:0000256" key="2">
    <source>
        <dbReference type="ARBA" id="ARBA00022679"/>
    </source>
</evidence>
<feature type="binding site" evidence="6">
    <location>
        <position position="151"/>
    </location>
    <ligand>
        <name>ATP</name>
        <dbReference type="ChEBI" id="CHEBI:30616"/>
    </ligand>
</feature>
<dbReference type="InterPro" id="IPR008271">
    <property type="entry name" value="Ser/Thr_kinase_AS"/>
</dbReference>
<dbReference type="SMART" id="SM00220">
    <property type="entry name" value="S_TKc"/>
    <property type="match status" value="1"/>
</dbReference>
<dbReference type="PANTHER" id="PTHR45646:SF11">
    <property type="entry name" value="SERINE_THREONINE-PROTEIN KINASE DOA"/>
    <property type="match status" value="1"/>
</dbReference>
<evidence type="ECO:0000256" key="1">
    <source>
        <dbReference type="ARBA" id="ARBA00022527"/>
    </source>
</evidence>
<evidence type="ECO:0000313" key="8">
    <source>
        <dbReference type="EMBL" id="KAF5856041.1"/>
    </source>
</evidence>
<reference evidence="8 9" key="1">
    <citation type="submission" date="2019-04" db="EMBL/GenBank/DDBJ databases">
        <title>Aspergillus burnettii sp. nov., novel species from soil in southeast Queensland.</title>
        <authorList>
            <person name="Gilchrist C.L.M."/>
            <person name="Pitt J.I."/>
            <person name="Lange L."/>
            <person name="Lacey H.J."/>
            <person name="Vuong D."/>
            <person name="Midgley D.J."/>
            <person name="Greenfield P."/>
            <person name="Bradbury M."/>
            <person name="Lacey E."/>
            <person name="Busk P.K."/>
            <person name="Pilgaard B."/>
            <person name="Chooi Y.H."/>
            <person name="Piggott A.M."/>
        </authorList>
    </citation>
    <scope>NUCLEOTIDE SEQUENCE [LARGE SCALE GENOMIC DNA]</scope>
    <source>
        <strain evidence="8 9">FRR 5400</strain>
    </source>
</reference>
<keyword evidence="3 6" id="KW-0547">Nucleotide-binding</keyword>
<keyword evidence="4" id="KW-0418">Kinase</keyword>
<dbReference type="SUPFAM" id="SSF56112">
    <property type="entry name" value="Protein kinase-like (PK-like)"/>
    <property type="match status" value="1"/>
</dbReference>
<dbReference type="PROSITE" id="PS00107">
    <property type="entry name" value="PROTEIN_KINASE_ATP"/>
    <property type="match status" value="1"/>
</dbReference>
<dbReference type="InterPro" id="IPR011009">
    <property type="entry name" value="Kinase-like_dom_sf"/>
</dbReference>
<dbReference type="Pfam" id="PF00069">
    <property type="entry name" value="Pkinase"/>
    <property type="match status" value="2"/>
</dbReference>
<keyword evidence="2" id="KW-0808">Transferase</keyword>
<dbReference type="GO" id="GO:0005524">
    <property type="term" value="F:ATP binding"/>
    <property type="evidence" value="ECO:0007669"/>
    <property type="project" value="UniProtKB-UniRule"/>
</dbReference>
<dbReference type="GO" id="GO:0043484">
    <property type="term" value="P:regulation of RNA splicing"/>
    <property type="evidence" value="ECO:0007669"/>
    <property type="project" value="TreeGrafter"/>
</dbReference>
<evidence type="ECO:0000256" key="3">
    <source>
        <dbReference type="ARBA" id="ARBA00022741"/>
    </source>
</evidence>
<keyword evidence="5 6" id="KW-0067">ATP-binding</keyword>
<dbReference type="Gene3D" id="1.10.510.10">
    <property type="entry name" value="Transferase(Phosphotransferase) domain 1"/>
    <property type="match status" value="1"/>
</dbReference>
<dbReference type="PANTHER" id="PTHR45646">
    <property type="entry name" value="SERINE/THREONINE-PROTEIN KINASE DOA-RELATED"/>
    <property type="match status" value="1"/>
</dbReference>
<comment type="caution">
    <text evidence="8">The sequence shown here is derived from an EMBL/GenBank/DDBJ whole genome shotgun (WGS) entry which is preliminary data.</text>
</comment>
<dbReference type="Gene3D" id="3.30.200.20">
    <property type="entry name" value="Phosphorylase Kinase, domain 1"/>
    <property type="match status" value="1"/>
</dbReference>
<protein>
    <recommendedName>
        <fullName evidence="7">Protein kinase domain-containing protein</fullName>
    </recommendedName>
</protein>
<keyword evidence="9" id="KW-1185">Reference proteome</keyword>
<dbReference type="PROSITE" id="PS00108">
    <property type="entry name" value="PROTEIN_KINASE_ST"/>
    <property type="match status" value="1"/>
</dbReference>
<organism evidence="8 9">
    <name type="scientific">Petromyces alliaceus</name>
    <name type="common">Aspergillus alliaceus</name>
    <dbReference type="NCBI Taxonomy" id="209559"/>
    <lineage>
        <taxon>Eukaryota</taxon>
        <taxon>Fungi</taxon>
        <taxon>Dikarya</taxon>
        <taxon>Ascomycota</taxon>
        <taxon>Pezizomycotina</taxon>
        <taxon>Eurotiomycetes</taxon>
        <taxon>Eurotiomycetidae</taxon>
        <taxon>Eurotiales</taxon>
        <taxon>Aspergillaceae</taxon>
        <taxon>Aspergillus</taxon>
        <taxon>Aspergillus subgen. Circumdati</taxon>
    </lineage>
</organism>
<evidence type="ECO:0000259" key="7">
    <source>
        <dbReference type="PROSITE" id="PS50011"/>
    </source>
</evidence>
<evidence type="ECO:0000256" key="6">
    <source>
        <dbReference type="PROSITE-ProRule" id="PRU10141"/>
    </source>
</evidence>
<gene>
    <name evidence="8" type="ORF">ETB97_007984</name>
</gene>
<evidence type="ECO:0000313" key="9">
    <source>
        <dbReference type="Proteomes" id="UP000541154"/>
    </source>
</evidence>
<feature type="domain" description="Protein kinase" evidence="7">
    <location>
        <begin position="117"/>
        <end position="430"/>
    </location>
</feature>
<dbReference type="InterPro" id="IPR017441">
    <property type="entry name" value="Protein_kinase_ATP_BS"/>
</dbReference>
<evidence type="ECO:0000256" key="5">
    <source>
        <dbReference type="ARBA" id="ARBA00022840"/>
    </source>
</evidence>
<name>A0A8H5ZVT7_PETAA</name>
<dbReference type="Proteomes" id="UP000541154">
    <property type="component" value="Unassembled WGS sequence"/>
</dbReference>
<dbReference type="PROSITE" id="PS50011">
    <property type="entry name" value="PROTEIN_KINASE_DOM"/>
    <property type="match status" value="1"/>
</dbReference>
<dbReference type="EMBL" id="SPNV01000353">
    <property type="protein sequence ID" value="KAF5856041.1"/>
    <property type="molecule type" value="Genomic_DNA"/>
</dbReference>
<keyword evidence="1" id="KW-0723">Serine/threonine-protein kinase</keyword>
<dbReference type="GO" id="GO:0005634">
    <property type="term" value="C:nucleus"/>
    <property type="evidence" value="ECO:0007669"/>
    <property type="project" value="TreeGrafter"/>
</dbReference>
<proteinExistence type="predicted"/>
<sequence>MCTAPRSEHGECNSVSICSDAKVIGYLRAVELLLALRFTFIDRHTFSGQLTGSIIVMNALKPSIPRLSALIRKRPFPMSPPGPPLPPGVLVDEEISPVYDSKYFYPAKPGEILGDRYQALVKIGWGVSSTVWLARDLQGHIEETESVVALKIANTSGNFASHEREIEEHVSMANSSHRGRSLIRTLLDSFELKSPAGTFSCLVYPPMREPLSMYQRRFGDKRMPLPLIKAHIRALLTGLDYLHKECRVVHTDLKLENIMVSFEDPNVLADFMRSQLERPMAFKIDLTGRPVYQSRNDFGPLKSLKSIPQLVDFGLATRLEEDDDWGVWPIQPDHYRAPEVILGNGWQMPAHVWNLGALLWDMIEGKELFRHIHNQQGHYDAKLHLAEMIALLGPPPQEVVQRYHFMREYSWPEPVRREDNRVCRTAEEYFCGPFFDTNGRFLYESLIPDRKLGDTIFFLEGEEREAFLDLAKGMLAWNPGKAQYRECLVAEDVHSPLTLRNVRAPLLIYMAIQEPWKE</sequence>
<dbReference type="InterPro" id="IPR000719">
    <property type="entry name" value="Prot_kinase_dom"/>
</dbReference>
<dbReference type="AlphaFoldDB" id="A0A8H5ZVT7"/>